<dbReference type="EMBL" id="BLKM01000575">
    <property type="protein sequence ID" value="GFG35735.1"/>
    <property type="molecule type" value="Genomic_DNA"/>
</dbReference>
<sequence>MSSEDFENLICRVDPAVNKKNTKFRNATSLTGRLAIALIFPAAGDSYDSKMYLFEA</sequence>
<comment type="caution">
    <text evidence="1">The sequence shown here is derived from an EMBL/GenBank/DDBJ whole genome shotgun (WGS) entry which is preliminary data.</text>
</comment>
<keyword evidence="2" id="KW-1185">Reference proteome</keyword>
<evidence type="ECO:0000313" key="1">
    <source>
        <dbReference type="EMBL" id="GFG35735.1"/>
    </source>
</evidence>
<accession>A0A6L2PZ35</accession>
<protein>
    <recommendedName>
        <fullName evidence="3">Transposase</fullName>
    </recommendedName>
</protein>
<evidence type="ECO:0008006" key="3">
    <source>
        <dbReference type="Google" id="ProtNLM"/>
    </source>
</evidence>
<name>A0A6L2PZ35_COPFO</name>
<evidence type="ECO:0000313" key="2">
    <source>
        <dbReference type="Proteomes" id="UP000502823"/>
    </source>
</evidence>
<proteinExistence type="predicted"/>
<gene>
    <name evidence="1" type="ORF">Cfor_05193</name>
</gene>
<organism evidence="1 2">
    <name type="scientific">Coptotermes formosanus</name>
    <name type="common">Formosan subterranean termite</name>
    <dbReference type="NCBI Taxonomy" id="36987"/>
    <lineage>
        <taxon>Eukaryota</taxon>
        <taxon>Metazoa</taxon>
        <taxon>Ecdysozoa</taxon>
        <taxon>Arthropoda</taxon>
        <taxon>Hexapoda</taxon>
        <taxon>Insecta</taxon>
        <taxon>Pterygota</taxon>
        <taxon>Neoptera</taxon>
        <taxon>Polyneoptera</taxon>
        <taxon>Dictyoptera</taxon>
        <taxon>Blattodea</taxon>
        <taxon>Blattoidea</taxon>
        <taxon>Termitoidae</taxon>
        <taxon>Rhinotermitidae</taxon>
        <taxon>Coptotermes</taxon>
    </lineage>
</organism>
<reference evidence="2" key="1">
    <citation type="submission" date="2020-01" db="EMBL/GenBank/DDBJ databases">
        <title>Draft genome sequence of the Termite Coptotermes fromosanus.</title>
        <authorList>
            <person name="Itakura S."/>
            <person name="Yosikawa Y."/>
            <person name="Umezawa K."/>
        </authorList>
    </citation>
    <scope>NUCLEOTIDE SEQUENCE [LARGE SCALE GENOMIC DNA]</scope>
</reference>
<dbReference type="AlphaFoldDB" id="A0A6L2PZ35"/>
<dbReference type="InParanoid" id="A0A6L2PZ35"/>
<dbReference type="Proteomes" id="UP000502823">
    <property type="component" value="Unassembled WGS sequence"/>
</dbReference>
<dbReference type="OrthoDB" id="8192237at2759"/>